<comment type="caution">
    <text evidence="5">The sequence shown here is derived from an EMBL/GenBank/DDBJ whole genome shotgun (WGS) entry which is preliminary data.</text>
</comment>
<dbReference type="InterPro" id="IPR009057">
    <property type="entry name" value="Homeodomain-like_sf"/>
</dbReference>
<protein>
    <submittedName>
        <fullName evidence="5">AraC family transcriptional regulator</fullName>
    </submittedName>
</protein>
<dbReference type="PANTHER" id="PTHR46796">
    <property type="entry name" value="HTH-TYPE TRANSCRIPTIONAL ACTIVATOR RHAS-RELATED"/>
    <property type="match status" value="1"/>
</dbReference>
<dbReference type="PROSITE" id="PS01124">
    <property type="entry name" value="HTH_ARAC_FAMILY_2"/>
    <property type="match status" value="1"/>
</dbReference>
<dbReference type="SMART" id="SM00342">
    <property type="entry name" value="HTH_ARAC"/>
    <property type="match status" value="1"/>
</dbReference>
<dbReference type="GO" id="GO:0043565">
    <property type="term" value="F:sequence-specific DNA binding"/>
    <property type="evidence" value="ECO:0007669"/>
    <property type="project" value="InterPro"/>
</dbReference>
<dbReference type="SUPFAM" id="SSF51215">
    <property type="entry name" value="Regulatory protein AraC"/>
    <property type="match status" value="1"/>
</dbReference>
<evidence type="ECO:0000313" key="5">
    <source>
        <dbReference type="EMBL" id="NNV20988.1"/>
    </source>
</evidence>
<dbReference type="InterPro" id="IPR050204">
    <property type="entry name" value="AraC_XylS_family_regulators"/>
</dbReference>
<sequence>MKAACLVKTRHTARDAFQLRRDQTTGLEALGARFHSHAYDMHFHDEWLVGVTHYGVQDFFCRGQRRQSTTGKIMLIEPGELHDGQAIQDDGFAYSMLYLPQSLIRQEMGGNDAAIGFRSTLTDDPQLAQAVMRTTSLIIEAATRLSVEESRDQIIALLCRHLGRAEPKPDIIASDISARAMDYLRAHFEEDIGLEQLVEAVGATDRFSLSRSFRRRYGTSLHAYLVQLRLAAARRLLREQETPAQAAMLSGFADQSHMGRWFRRAYGLTPAQYRRGRTNVPDLPR</sequence>
<keyword evidence="1" id="KW-0805">Transcription regulation</keyword>
<dbReference type="Gene3D" id="1.10.10.60">
    <property type="entry name" value="Homeodomain-like"/>
    <property type="match status" value="2"/>
</dbReference>
<name>A0A7Y3T4P8_9HYPH</name>
<proteinExistence type="predicted"/>
<dbReference type="Pfam" id="PF12833">
    <property type="entry name" value="HTH_18"/>
    <property type="match status" value="1"/>
</dbReference>
<evidence type="ECO:0000313" key="6">
    <source>
        <dbReference type="Proteomes" id="UP000526233"/>
    </source>
</evidence>
<dbReference type="Proteomes" id="UP000526233">
    <property type="component" value="Unassembled WGS sequence"/>
</dbReference>
<dbReference type="SUPFAM" id="SSF46689">
    <property type="entry name" value="Homeodomain-like"/>
    <property type="match status" value="2"/>
</dbReference>
<dbReference type="InterPro" id="IPR003313">
    <property type="entry name" value="AraC-bd"/>
</dbReference>
<dbReference type="AlphaFoldDB" id="A0A7Y3T4P8"/>
<dbReference type="InterPro" id="IPR037923">
    <property type="entry name" value="HTH-like"/>
</dbReference>
<dbReference type="GO" id="GO:0003700">
    <property type="term" value="F:DNA-binding transcription factor activity"/>
    <property type="evidence" value="ECO:0007669"/>
    <property type="project" value="InterPro"/>
</dbReference>
<evidence type="ECO:0000256" key="1">
    <source>
        <dbReference type="ARBA" id="ARBA00023015"/>
    </source>
</evidence>
<dbReference type="Pfam" id="PF02311">
    <property type="entry name" value="AraC_binding"/>
    <property type="match status" value="1"/>
</dbReference>
<dbReference type="EMBL" id="PKQI01000002">
    <property type="protein sequence ID" value="NNV20988.1"/>
    <property type="molecule type" value="Genomic_DNA"/>
</dbReference>
<dbReference type="InterPro" id="IPR018060">
    <property type="entry name" value="HTH_AraC"/>
</dbReference>
<evidence type="ECO:0000256" key="3">
    <source>
        <dbReference type="ARBA" id="ARBA00023163"/>
    </source>
</evidence>
<accession>A0A7Y3T4P8</accession>
<keyword evidence="3" id="KW-0804">Transcription</keyword>
<organism evidence="5 6">
    <name type="scientific">Brucella pseudogrignonensis</name>
    <dbReference type="NCBI Taxonomy" id="419475"/>
    <lineage>
        <taxon>Bacteria</taxon>
        <taxon>Pseudomonadati</taxon>
        <taxon>Pseudomonadota</taxon>
        <taxon>Alphaproteobacteria</taxon>
        <taxon>Hyphomicrobiales</taxon>
        <taxon>Brucellaceae</taxon>
        <taxon>Brucella/Ochrobactrum group</taxon>
        <taxon>Brucella</taxon>
    </lineage>
</organism>
<keyword evidence="2" id="KW-0238">DNA-binding</keyword>
<feature type="domain" description="HTH araC/xylS-type" evidence="4">
    <location>
        <begin position="178"/>
        <end position="276"/>
    </location>
</feature>
<evidence type="ECO:0000259" key="4">
    <source>
        <dbReference type="PROSITE" id="PS01124"/>
    </source>
</evidence>
<evidence type="ECO:0000256" key="2">
    <source>
        <dbReference type="ARBA" id="ARBA00023125"/>
    </source>
</evidence>
<gene>
    <name evidence="5" type="ORF">EHE22_11185</name>
</gene>
<reference evidence="5 6" key="1">
    <citation type="submission" date="2018-11" db="EMBL/GenBank/DDBJ databases">
        <title>Genome sequencing and analysis.</title>
        <authorList>
            <person name="Huang Y.-T."/>
        </authorList>
    </citation>
    <scope>NUCLEOTIDE SEQUENCE [LARGE SCALE GENOMIC DNA]</scope>
    <source>
        <strain evidence="5 6">SHIN</strain>
    </source>
</reference>
<dbReference type="PANTHER" id="PTHR46796:SF2">
    <property type="entry name" value="TRANSCRIPTIONAL REGULATORY PROTEIN"/>
    <property type="match status" value="1"/>
</dbReference>